<proteinExistence type="predicted"/>
<dbReference type="InterPro" id="IPR036908">
    <property type="entry name" value="RlpA-like_sf"/>
</dbReference>
<dbReference type="InterPro" id="IPR059180">
    <property type="entry name" value="3D_YorM"/>
</dbReference>
<sequence length="210" mass="23911">MPPFKREIECTAYCSCGYCCNWEWGLALPGPFYLGFSPSWCPVRLRQRKKGYIDKPLPLFARYWTATSLDGSPYYGLTSTESVPAQARPPILSKLSLMQYKKLPGRVLLPWRLFPRHGTIAADTDFYPFGTRMFIPGYGWGEVEDRGSAIKGPAKIDLYHCSHKEALKWGRKKLQVLVVLPGQSTIDSLKIPRPIKNVLKGLNWLRNLIC</sequence>
<dbReference type="PANTHER" id="PTHR39160:SF4">
    <property type="entry name" value="RESUSCITATION-PROMOTING FACTOR RPFB"/>
    <property type="match status" value="1"/>
</dbReference>
<feature type="domain" description="3D" evidence="2">
    <location>
        <begin position="119"/>
        <end position="179"/>
    </location>
</feature>
<dbReference type="SUPFAM" id="SSF50685">
    <property type="entry name" value="Barwin-like endoglucanases"/>
    <property type="match status" value="1"/>
</dbReference>
<keyword evidence="1" id="KW-0732">Signal</keyword>
<dbReference type="GO" id="GO:0004553">
    <property type="term" value="F:hydrolase activity, hydrolyzing O-glycosyl compounds"/>
    <property type="evidence" value="ECO:0007669"/>
    <property type="project" value="InterPro"/>
</dbReference>
<dbReference type="EMBL" id="GCKF01039368">
    <property type="protein sequence ID" value="JAG95845.1"/>
    <property type="molecule type" value="Transcribed_RNA"/>
</dbReference>
<name>A0A0D6R1Q7_ARACU</name>
<dbReference type="GO" id="GO:0009254">
    <property type="term" value="P:peptidoglycan turnover"/>
    <property type="evidence" value="ECO:0007669"/>
    <property type="project" value="InterPro"/>
</dbReference>
<dbReference type="InterPro" id="IPR051933">
    <property type="entry name" value="Resuscitation_pf_RpfB"/>
</dbReference>
<evidence type="ECO:0000259" key="2">
    <source>
        <dbReference type="Pfam" id="PF06725"/>
    </source>
</evidence>
<evidence type="ECO:0000256" key="1">
    <source>
        <dbReference type="ARBA" id="ARBA00022729"/>
    </source>
</evidence>
<accession>A0A0D6R1Q7</accession>
<dbReference type="CDD" id="cd14667">
    <property type="entry name" value="3D_containing_proteins"/>
    <property type="match status" value="1"/>
</dbReference>
<protein>
    <recommendedName>
        <fullName evidence="2">3D domain-containing protein</fullName>
    </recommendedName>
</protein>
<dbReference type="GO" id="GO:0019867">
    <property type="term" value="C:outer membrane"/>
    <property type="evidence" value="ECO:0007669"/>
    <property type="project" value="InterPro"/>
</dbReference>
<dbReference type="AlphaFoldDB" id="A0A0D6R1Q7"/>
<evidence type="ECO:0000313" key="3">
    <source>
        <dbReference type="EMBL" id="JAG95845.1"/>
    </source>
</evidence>
<dbReference type="Pfam" id="PF06725">
    <property type="entry name" value="3D"/>
    <property type="match status" value="1"/>
</dbReference>
<dbReference type="InterPro" id="IPR010611">
    <property type="entry name" value="3D_dom"/>
</dbReference>
<organism evidence="3">
    <name type="scientific">Araucaria cunninghamii</name>
    <name type="common">Hoop pine</name>
    <name type="synonym">Moreton Bay pine</name>
    <dbReference type="NCBI Taxonomy" id="56994"/>
    <lineage>
        <taxon>Eukaryota</taxon>
        <taxon>Viridiplantae</taxon>
        <taxon>Streptophyta</taxon>
        <taxon>Embryophyta</taxon>
        <taxon>Tracheophyta</taxon>
        <taxon>Spermatophyta</taxon>
        <taxon>Pinopsida</taxon>
        <taxon>Pinidae</taxon>
        <taxon>Conifers II</taxon>
        <taxon>Araucariales</taxon>
        <taxon>Araucariaceae</taxon>
        <taxon>Araucaria</taxon>
    </lineage>
</organism>
<dbReference type="PANTHER" id="PTHR39160">
    <property type="entry name" value="CELL WALL-BINDING PROTEIN YOCH"/>
    <property type="match status" value="1"/>
</dbReference>
<reference evidence="3" key="1">
    <citation type="submission" date="2015-03" db="EMBL/GenBank/DDBJ databases">
        <title>A transcriptome of Araucaria cunninghamii, an australian fine timber species.</title>
        <authorList>
            <person name="Jing Yi C.J.Y."/>
            <person name="Yin San L.Y.S."/>
            <person name="Abdul Karim S.S."/>
            <person name="Wan Azmi N.N."/>
            <person name="Hercus R.R."/>
            <person name="Croft L.L."/>
        </authorList>
    </citation>
    <scope>NUCLEOTIDE SEQUENCE</scope>
    <source>
        <strain evidence="3">MI0301</strain>
        <tissue evidence="3">Leaf</tissue>
    </source>
</reference>
<dbReference type="Gene3D" id="2.40.40.10">
    <property type="entry name" value="RlpA-like domain"/>
    <property type="match status" value="1"/>
</dbReference>